<reference evidence="3" key="1">
    <citation type="submission" date="2020-06" db="EMBL/GenBank/DDBJ databases">
        <title>Draft genome of Bugula neritina, a colonial animal packing powerful symbionts and potential medicines.</title>
        <authorList>
            <person name="Rayko M."/>
        </authorList>
    </citation>
    <scope>NUCLEOTIDE SEQUENCE [LARGE SCALE GENOMIC DNA]</scope>
    <source>
        <strain evidence="3">Kwan_BN1</strain>
    </source>
</reference>
<proteinExistence type="predicted"/>
<evidence type="ECO:0000313" key="4">
    <source>
        <dbReference type="Proteomes" id="UP000593567"/>
    </source>
</evidence>
<dbReference type="GO" id="GO:0097196">
    <property type="term" value="C:Shu complex"/>
    <property type="evidence" value="ECO:0007669"/>
    <property type="project" value="TreeGrafter"/>
</dbReference>
<organism evidence="3 4">
    <name type="scientific">Bugula neritina</name>
    <name type="common">Brown bryozoan</name>
    <name type="synonym">Sertularia neritina</name>
    <dbReference type="NCBI Taxonomy" id="10212"/>
    <lineage>
        <taxon>Eukaryota</taxon>
        <taxon>Metazoa</taxon>
        <taxon>Spiralia</taxon>
        <taxon>Lophotrochozoa</taxon>
        <taxon>Bryozoa</taxon>
        <taxon>Gymnolaemata</taxon>
        <taxon>Cheilostomatida</taxon>
        <taxon>Flustrina</taxon>
        <taxon>Buguloidea</taxon>
        <taxon>Bugulidae</taxon>
        <taxon>Bugula</taxon>
    </lineage>
</organism>
<sequence>MASKAAKPCNPKEVLLDELCEVLRKSFPSEIMTKEYINALSSLNILFPGISVGALDILDKGHVFRLQTNMGRHIHQVVGNGGQLYYIFNVDVPCCSCAVFKNNMTKSNPTSIPSSYCQHLLAAAIAGRLDRVTTKTISENNFLQIVTSFMVDTEYT</sequence>
<dbReference type="GO" id="GO:0000724">
    <property type="term" value="P:double-strand break repair via homologous recombination"/>
    <property type="evidence" value="ECO:0007669"/>
    <property type="project" value="TreeGrafter"/>
</dbReference>
<keyword evidence="4" id="KW-1185">Reference proteome</keyword>
<keyword evidence="1" id="KW-0479">Metal-binding</keyword>
<dbReference type="PANTHER" id="PTHR28498">
    <property type="entry name" value="ZINC FINGER SWIM DOMAIN-CONTAINING PROTEIN 7"/>
    <property type="match status" value="1"/>
</dbReference>
<dbReference type="OrthoDB" id="337581at2759"/>
<evidence type="ECO:0000313" key="3">
    <source>
        <dbReference type="EMBL" id="KAF6023084.1"/>
    </source>
</evidence>
<dbReference type="InterPro" id="IPR007527">
    <property type="entry name" value="Znf_SWIM"/>
</dbReference>
<dbReference type="Proteomes" id="UP000593567">
    <property type="component" value="Unassembled WGS sequence"/>
</dbReference>
<dbReference type="PANTHER" id="PTHR28498:SF1">
    <property type="entry name" value="ZINC FINGER SWIM DOMAIN-CONTAINING PROTEIN 7"/>
    <property type="match status" value="1"/>
</dbReference>
<comment type="caution">
    <text evidence="3">The sequence shown here is derived from an EMBL/GenBank/DDBJ whole genome shotgun (WGS) entry which is preliminary data.</text>
</comment>
<keyword evidence="1" id="KW-0862">Zinc</keyword>
<name>A0A7J7JBQ9_BUGNE</name>
<dbReference type="AlphaFoldDB" id="A0A7J7JBQ9"/>
<dbReference type="GO" id="GO:0008270">
    <property type="term" value="F:zinc ion binding"/>
    <property type="evidence" value="ECO:0007669"/>
    <property type="project" value="UniProtKB-KW"/>
</dbReference>
<evidence type="ECO:0000256" key="1">
    <source>
        <dbReference type="PROSITE-ProRule" id="PRU00325"/>
    </source>
</evidence>
<protein>
    <recommendedName>
        <fullName evidence="2">SWIM-type domain-containing protein</fullName>
    </recommendedName>
</protein>
<accession>A0A7J7JBQ9</accession>
<gene>
    <name evidence="3" type="ORF">EB796_018622</name>
</gene>
<keyword evidence="1" id="KW-0863">Zinc-finger</keyword>
<evidence type="ECO:0000259" key="2">
    <source>
        <dbReference type="PROSITE" id="PS50966"/>
    </source>
</evidence>
<dbReference type="PROSITE" id="PS50966">
    <property type="entry name" value="ZF_SWIM"/>
    <property type="match status" value="1"/>
</dbReference>
<feature type="domain" description="SWIM-type" evidence="2">
    <location>
        <begin position="86"/>
        <end position="128"/>
    </location>
</feature>
<dbReference type="EMBL" id="VXIV02002765">
    <property type="protein sequence ID" value="KAF6023084.1"/>
    <property type="molecule type" value="Genomic_DNA"/>
</dbReference>